<dbReference type="PANTHER" id="PTHR13800:SF12">
    <property type="entry name" value="TRANSIENT RECEPTOR POTENTIAL CATION CHANNEL SUBFAMILY M MEMBER-LIKE 2"/>
    <property type="match status" value="1"/>
</dbReference>
<dbReference type="AlphaFoldDB" id="A0A814N7N4"/>
<dbReference type="InterPro" id="IPR050927">
    <property type="entry name" value="TRPM"/>
</dbReference>
<keyword evidence="3" id="KW-1185">Reference proteome</keyword>
<feature type="domain" description="TRPM SLOG" evidence="1">
    <location>
        <begin position="84"/>
        <end position="145"/>
    </location>
</feature>
<sequence>MKNENLERKLNELDIEKSQCSTFIPSKVSNKCECGLDQINHDRYALEKQNKPSKWDRETCTKPGGITDAYGNIFFKDKNEEISKYIRVYYKTPMNKMIKLLFDDNYWQLKYPRLLISVTGGANLSISRLLMDILCKGLVKAASTT</sequence>
<dbReference type="InterPro" id="IPR041491">
    <property type="entry name" value="TRPM_SLOG"/>
</dbReference>
<dbReference type="OrthoDB" id="10050890at2759"/>
<comment type="caution">
    <text evidence="2">The sequence shown here is derived from an EMBL/GenBank/DDBJ whole genome shotgun (WGS) entry which is preliminary data.</text>
</comment>
<dbReference type="Proteomes" id="UP000663879">
    <property type="component" value="Unassembled WGS sequence"/>
</dbReference>
<dbReference type="GO" id="GO:0099604">
    <property type="term" value="F:ligand-gated calcium channel activity"/>
    <property type="evidence" value="ECO:0007669"/>
    <property type="project" value="TreeGrafter"/>
</dbReference>
<feature type="non-terminal residue" evidence="2">
    <location>
        <position position="1"/>
    </location>
</feature>
<evidence type="ECO:0000313" key="2">
    <source>
        <dbReference type="EMBL" id="CAF1089555.1"/>
    </source>
</evidence>
<protein>
    <recommendedName>
        <fullName evidence="1">TRPM SLOG domain-containing protein</fullName>
    </recommendedName>
</protein>
<evidence type="ECO:0000259" key="1">
    <source>
        <dbReference type="Pfam" id="PF18139"/>
    </source>
</evidence>
<dbReference type="EMBL" id="CAJNOC010006978">
    <property type="protein sequence ID" value="CAF1089555.1"/>
    <property type="molecule type" value="Genomic_DNA"/>
</dbReference>
<dbReference type="PANTHER" id="PTHR13800">
    <property type="entry name" value="TRANSIENT RECEPTOR POTENTIAL CATION CHANNEL, SUBFAMILY M, MEMBER 6"/>
    <property type="match status" value="1"/>
</dbReference>
<dbReference type="Pfam" id="PF18139">
    <property type="entry name" value="LSDAT_euk"/>
    <property type="match status" value="1"/>
</dbReference>
<gene>
    <name evidence="2" type="ORF">OXX778_LOCUS20600</name>
</gene>
<dbReference type="GO" id="GO:0005886">
    <property type="term" value="C:plasma membrane"/>
    <property type="evidence" value="ECO:0007669"/>
    <property type="project" value="TreeGrafter"/>
</dbReference>
<accession>A0A814N7N4</accession>
<proteinExistence type="predicted"/>
<evidence type="ECO:0000313" key="3">
    <source>
        <dbReference type="Proteomes" id="UP000663879"/>
    </source>
</evidence>
<name>A0A814N7N4_9BILA</name>
<reference evidence="2" key="1">
    <citation type="submission" date="2021-02" db="EMBL/GenBank/DDBJ databases">
        <authorList>
            <person name="Nowell W R."/>
        </authorList>
    </citation>
    <scope>NUCLEOTIDE SEQUENCE</scope>
    <source>
        <strain evidence="2">Ploen Becks lab</strain>
    </source>
</reference>
<organism evidence="2 3">
    <name type="scientific">Brachionus calyciflorus</name>
    <dbReference type="NCBI Taxonomy" id="104777"/>
    <lineage>
        <taxon>Eukaryota</taxon>
        <taxon>Metazoa</taxon>
        <taxon>Spiralia</taxon>
        <taxon>Gnathifera</taxon>
        <taxon>Rotifera</taxon>
        <taxon>Eurotatoria</taxon>
        <taxon>Monogononta</taxon>
        <taxon>Pseudotrocha</taxon>
        <taxon>Ploima</taxon>
        <taxon>Brachionidae</taxon>
        <taxon>Brachionus</taxon>
    </lineage>
</organism>